<dbReference type="InterPro" id="IPR026881">
    <property type="entry name" value="WYL_dom"/>
</dbReference>
<accession>A0A9D2R5X7</accession>
<evidence type="ECO:0000313" key="3">
    <source>
        <dbReference type="EMBL" id="HJD39129.1"/>
    </source>
</evidence>
<dbReference type="EMBL" id="DWUX01000070">
    <property type="protein sequence ID" value="HJD39129.1"/>
    <property type="molecule type" value="Genomic_DNA"/>
</dbReference>
<feature type="domain" description="WYL" evidence="1">
    <location>
        <begin position="171"/>
        <end position="249"/>
    </location>
</feature>
<reference evidence="3" key="1">
    <citation type="journal article" date="2021" name="PeerJ">
        <title>Extensive microbial diversity within the chicken gut microbiome revealed by metagenomics and culture.</title>
        <authorList>
            <person name="Gilroy R."/>
            <person name="Ravi A."/>
            <person name="Getino M."/>
            <person name="Pursley I."/>
            <person name="Horton D.L."/>
            <person name="Alikhan N.F."/>
            <person name="Baker D."/>
            <person name="Gharbi K."/>
            <person name="Hall N."/>
            <person name="Watson M."/>
            <person name="Adriaenssens E.M."/>
            <person name="Foster-Nyarko E."/>
            <person name="Jarju S."/>
            <person name="Secka A."/>
            <person name="Antonio M."/>
            <person name="Oren A."/>
            <person name="Chaudhuri R.R."/>
            <person name="La Ragione R."/>
            <person name="Hildebrand F."/>
            <person name="Pallen M.J."/>
        </authorList>
    </citation>
    <scope>NUCLEOTIDE SEQUENCE</scope>
    <source>
        <strain evidence="3">ChiW19-6364</strain>
    </source>
</reference>
<name>A0A9D2R5X7_9FIRM</name>
<organism evidence="3 4">
    <name type="scientific">Candidatus Blautia stercoripullorum</name>
    <dbReference type="NCBI Taxonomy" id="2838502"/>
    <lineage>
        <taxon>Bacteria</taxon>
        <taxon>Bacillati</taxon>
        <taxon>Bacillota</taxon>
        <taxon>Clostridia</taxon>
        <taxon>Lachnospirales</taxon>
        <taxon>Lachnospiraceae</taxon>
        <taxon>Blautia</taxon>
    </lineage>
</organism>
<dbReference type="PANTHER" id="PTHR34580:SF1">
    <property type="entry name" value="PROTEIN PAFC"/>
    <property type="match status" value="1"/>
</dbReference>
<dbReference type="InterPro" id="IPR057727">
    <property type="entry name" value="WCX_dom"/>
</dbReference>
<reference evidence="3" key="2">
    <citation type="submission" date="2021-04" db="EMBL/GenBank/DDBJ databases">
        <authorList>
            <person name="Gilroy R."/>
        </authorList>
    </citation>
    <scope>NUCLEOTIDE SEQUENCE</scope>
    <source>
        <strain evidence="3">ChiW19-6364</strain>
    </source>
</reference>
<dbReference type="Pfam" id="PF25583">
    <property type="entry name" value="WCX"/>
    <property type="match status" value="1"/>
</dbReference>
<comment type="caution">
    <text evidence="3">The sequence shown here is derived from an EMBL/GenBank/DDBJ whole genome shotgun (WGS) entry which is preliminary data.</text>
</comment>
<dbReference type="PANTHER" id="PTHR34580">
    <property type="match status" value="1"/>
</dbReference>
<evidence type="ECO:0000259" key="2">
    <source>
        <dbReference type="Pfam" id="PF25583"/>
    </source>
</evidence>
<dbReference type="PROSITE" id="PS52050">
    <property type="entry name" value="WYL"/>
    <property type="match status" value="1"/>
</dbReference>
<dbReference type="AlphaFoldDB" id="A0A9D2R5X7"/>
<dbReference type="InterPro" id="IPR051534">
    <property type="entry name" value="CBASS_pafABC_assoc_protein"/>
</dbReference>
<protein>
    <submittedName>
        <fullName evidence="3">WYL domain-containing protein</fullName>
    </submittedName>
</protein>
<gene>
    <name evidence="3" type="ORF">H9913_03810</name>
</gene>
<dbReference type="Pfam" id="PF13280">
    <property type="entry name" value="WYL"/>
    <property type="match status" value="1"/>
</dbReference>
<sequence>MYEKQPKKILILNILDILRKYTDEDHRLSQKEISDILRDKYDMKADRKAIRRNLLNLMDCGYDIEYSETIRNVPVRDKETGEPLMDSKTGKPVMEENELWSDFYLKREFTDGELRLLIDGLLFSKHIPYRQCKELIEKLESLSNIYFKSRVRYIVSLPEDKTDNKQLFYNIDILDEAINKKRKVSFEYAEYLTDKKLHSKKRPDGSVREYIITPYQMAAKEGKYYLICNYDKYDDISNYRIDRIRNIKILEEKGKPFQELKWSGHQNLDLAEYMKEHVYMYSSENVRVKFRIVKPMITDVIDMFGKDVIFSDENETHVTVTAKTNERAMQQFAKNFAPDVEVLKPERLREALREELEKALEVYKKKL</sequence>
<evidence type="ECO:0000259" key="1">
    <source>
        <dbReference type="Pfam" id="PF13280"/>
    </source>
</evidence>
<evidence type="ECO:0000313" key="4">
    <source>
        <dbReference type="Proteomes" id="UP000823850"/>
    </source>
</evidence>
<proteinExistence type="predicted"/>
<dbReference type="Proteomes" id="UP000823850">
    <property type="component" value="Unassembled WGS sequence"/>
</dbReference>
<feature type="domain" description="WCX" evidence="2">
    <location>
        <begin position="285"/>
        <end position="360"/>
    </location>
</feature>